<accession>A0ABW1P5B9</accession>
<feature type="chain" id="PRO_5045574909" evidence="2">
    <location>
        <begin position="22"/>
        <end position="105"/>
    </location>
</feature>
<gene>
    <name evidence="3" type="ORF">ACFP3R_14385</name>
</gene>
<sequence length="105" mass="10348">MVAGLALAAVALGGPAGVAAAQEPVSPQVAAQELLPCAALDELESSLRELAATSDRGAVKDRVGPAFLALAFVPGIVRRDRLPGSTGLRVALLVVIAAAGALLVG</sequence>
<dbReference type="Proteomes" id="UP001596220">
    <property type="component" value="Unassembled WGS sequence"/>
</dbReference>
<dbReference type="RefSeq" id="WP_380636353.1">
    <property type="nucleotide sequence ID" value="NZ_JBHSQO010000012.1"/>
</dbReference>
<feature type="signal peptide" evidence="2">
    <location>
        <begin position="1"/>
        <end position="21"/>
    </location>
</feature>
<keyword evidence="2" id="KW-0732">Signal</keyword>
<organism evidence="3 4">
    <name type="scientific">Saccharothrix lopnurensis</name>
    <dbReference type="NCBI Taxonomy" id="1670621"/>
    <lineage>
        <taxon>Bacteria</taxon>
        <taxon>Bacillati</taxon>
        <taxon>Actinomycetota</taxon>
        <taxon>Actinomycetes</taxon>
        <taxon>Pseudonocardiales</taxon>
        <taxon>Pseudonocardiaceae</taxon>
        <taxon>Saccharothrix</taxon>
    </lineage>
</organism>
<proteinExistence type="predicted"/>
<keyword evidence="1" id="KW-0472">Membrane</keyword>
<evidence type="ECO:0000313" key="4">
    <source>
        <dbReference type="Proteomes" id="UP001596220"/>
    </source>
</evidence>
<name>A0ABW1P5B9_9PSEU</name>
<feature type="transmembrane region" description="Helical" evidence="1">
    <location>
        <begin position="86"/>
        <end position="104"/>
    </location>
</feature>
<evidence type="ECO:0000256" key="1">
    <source>
        <dbReference type="SAM" id="Phobius"/>
    </source>
</evidence>
<protein>
    <submittedName>
        <fullName evidence="3">Uncharacterized protein</fullName>
    </submittedName>
</protein>
<comment type="caution">
    <text evidence="3">The sequence shown here is derived from an EMBL/GenBank/DDBJ whole genome shotgun (WGS) entry which is preliminary data.</text>
</comment>
<evidence type="ECO:0000256" key="2">
    <source>
        <dbReference type="SAM" id="SignalP"/>
    </source>
</evidence>
<keyword evidence="1" id="KW-0812">Transmembrane</keyword>
<evidence type="ECO:0000313" key="3">
    <source>
        <dbReference type="EMBL" id="MFC6090469.1"/>
    </source>
</evidence>
<dbReference type="EMBL" id="JBHSQO010000012">
    <property type="protein sequence ID" value="MFC6090469.1"/>
    <property type="molecule type" value="Genomic_DNA"/>
</dbReference>
<keyword evidence="4" id="KW-1185">Reference proteome</keyword>
<reference evidence="4" key="1">
    <citation type="journal article" date="2019" name="Int. J. Syst. Evol. Microbiol.">
        <title>The Global Catalogue of Microorganisms (GCM) 10K type strain sequencing project: providing services to taxonomists for standard genome sequencing and annotation.</title>
        <authorList>
            <consortium name="The Broad Institute Genomics Platform"/>
            <consortium name="The Broad Institute Genome Sequencing Center for Infectious Disease"/>
            <person name="Wu L."/>
            <person name="Ma J."/>
        </authorList>
    </citation>
    <scope>NUCLEOTIDE SEQUENCE [LARGE SCALE GENOMIC DNA]</scope>
    <source>
        <strain evidence="4">CGMCC 4.7246</strain>
    </source>
</reference>
<keyword evidence="1" id="KW-1133">Transmembrane helix</keyword>